<dbReference type="InterPro" id="IPR003660">
    <property type="entry name" value="HAMP_dom"/>
</dbReference>
<dbReference type="InterPro" id="IPR033479">
    <property type="entry name" value="dCache_1"/>
</dbReference>
<keyword evidence="4 10" id="KW-0812">Transmembrane</keyword>
<dbReference type="Gene3D" id="6.10.340.10">
    <property type="match status" value="1"/>
</dbReference>
<name>A0ABQ5NIV7_9BACI</name>
<dbReference type="PANTHER" id="PTHR32089:SF112">
    <property type="entry name" value="LYSOZYME-LIKE PROTEIN-RELATED"/>
    <property type="match status" value="1"/>
</dbReference>
<dbReference type="Gene3D" id="1.10.287.950">
    <property type="entry name" value="Methyl-accepting chemotaxis protein"/>
    <property type="match status" value="1"/>
</dbReference>
<keyword evidence="6 10" id="KW-0472">Membrane</keyword>
<evidence type="ECO:0000256" key="7">
    <source>
        <dbReference type="ARBA" id="ARBA00023224"/>
    </source>
</evidence>
<evidence type="ECO:0000256" key="6">
    <source>
        <dbReference type="ARBA" id="ARBA00023136"/>
    </source>
</evidence>
<dbReference type="CDD" id="cd11386">
    <property type="entry name" value="MCP_signal"/>
    <property type="match status" value="1"/>
</dbReference>
<evidence type="ECO:0000256" key="10">
    <source>
        <dbReference type="SAM" id="Phobius"/>
    </source>
</evidence>
<dbReference type="CDD" id="cd06225">
    <property type="entry name" value="HAMP"/>
    <property type="match status" value="1"/>
</dbReference>
<keyword evidence="3" id="KW-0145">Chemotaxis</keyword>
<evidence type="ECO:0000256" key="4">
    <source>
        <dbReference type="ARBA" id="ARBA00022692"/>
    </source>
</evidence>
<dbReference type="CDD" id="cd18773">
    <property type="entry name" value="PDC1_HK_sensor"/>
    <property type="match status" value="1"/>
</dbReference>
<evidence type="ECO:0000313" key="13">
    <source>
        <dbReference type="EMBL" id="GLC88299.1"/>
    </source>
</evidence>
<dbReference type="SMART" id="SM00283">
    <property type="entry name" value="MA"/>
    <property type="match status" value="1"/>
</dbReference>
<dbReference type="Pfam" id="PF02743">
    <property type="entry name" value="dCache_1"/>
    <property type="match status" value="1"/>
</dbReference>
<dbReference type="InterPro" id="IPR004089">
    <property type="entry name" value="MCPsignal_dom"/>
</dbReference>
<gene>
    <name evidence="13" type="ORF">LYSBPC_14260</name>
</gene>
<evidence type="ECO:0000256" key="8">
    <source>
        <dbReference type="ARBA" id="ARBA00029447"/>
    </source>
</evidence>
<reference evidence="13" key="1">
    <citation type="submission" date="2022-08" db="EMBL/GenBank/DDBJ databases">
        <title>Draft genome sequence of Lysinibacillus sp. strain KH24.</title>
        <authorList>
            <person name="Kanbe H."/>
            <person name="Itoh H."/>
        </authorList>
    </citation>
    <scope>NUCLEOTIDE SEQUENCE</scope>
    <source>
        <strain evidence="13">KH24</strain>
    </source>
</reference>
<keyword evidence="14" id="KW-1185">Reference proteome</keyword>
<feature type="domain" description="HAMP" evidence="12">
    <location>
        <begin position="310"/>
        <end position="362"/>
    </location>
</feature>
<evidence type="ECO:0000259" key="12">
    <source>
        <dbReference type="PROSITE" id="PS50885"/>
    </source>
</evidence>
<evidence type="ECO:0000256" key="5">
    <source>
        <dbReference type="ARBA" id="ARBA00022989"/>
    </source>
</evidence>
<protein>
    <submittedName>
        <fullName evidence="13">Methyl-accepting chemotaxis sensory transducer</fullName>
    </submittedName>
</protein>
<dbReference type="SUPFAM" id="SSF58104">
    <property type="entry name" value="Methyl-accepting chemotaxis protein (MCP) signaling domain"/>
    <property type="match status" value="1"/>
</dbReference>
<evidence type="ECO:0000313" key="14">
    <source>
        <dbReference type="Proteomes" id="UP001065593"/>
    </source>
</evidence>
<dbReference type="PRINTS" id="PR00260">
    <property type="entry name" value="CHEMTRNSDUCR"/>
</dbReference>
<proteinExistence type="inferred from homology"/>
<comment type="similarity">
    <text evidence="8">Belongs to the methyl-accepting chemotaxis (MCP) protein family.</text>
</comment>
<accession>A0ABQ5NIV7</accession>
<dbReference type="SMART" id="SM00304">
    <property type="entry name" value="HAMP"/>
    <property type="match status" value="1"/>
</dbReference>
<dbReference type="PROSITE" id="PS50885">
    <property type="entry name" value="HAMP"/>
    <property type="match status" value="1"/>
</dbReference>
<feature type="transmembrane region" description="Helical" evidence="10">
    <location>
        <begin position="289"/>
        <end position="313"/>
    </location>
</feature>
<dbReference type="Pfam" id="PF00672">
    <property type="entry name" value="HAMP"/>
    <property type="match status" value="1"/>
</dbReference>
<dbReference type="PROSITE" id="PS50111">
    <property type="entry name" value="CHEMOTAXIS_TRANSDUC_2"/>
    <property type="match status" value="1"/>
</dbReference>
<evidence type="ECO:0000256" key="2">
    <source>
        <dbReference type="ARBA" id="ARBA00022475"/>
    </source>
</evidence>
<evidence type="ECO:0000256" key="1">
    <source>
        <dbReference type="ARBA" id="ARBA00004651"/>
    </source>
</evidence>
<dbReference type="EMBL" id="BRZA01000002">
    <property type="protein sequence ID" value="GLC88299.1"/>
    <property type="molecule type" value="Genomic_DNA"/>
</dbReference>
<organism evidence="13 14">
    <name type="scientific">Lysinibacillus piscis</name>
    <dbReference type="NCBI Taxonomy" id="2518931"/>
    <lineage>
        <taxon>Bacteria</taxon>
        <taxon>Bacillati</taxon>
        <taxon>Bacillota</taxon>
        <taxon>Bacilli</taxon>
        <taxon>Bacillales</taxon>
        <taxon>Bacillaceae</taxon>
        <taxon>Lysinibacillus</taxon>
    </lineage>
</organism>
<evidence type="ECO:0000256" key="9">
    <source>
        <dbReference type="PROSITE-ProRule" id="PRU00284"/>
    </source>
</evidence>
<evidence type="ECO:0000259" key="11">
    <source>
        <dbReference type="PROSITE" id="PS50111"/>
    </source>
</evidence>
<keyword evidence="2" id="KW-1003">Cell membrane</keyword>
<dbReference type="Gene3D" id="3.30.450.20">
    <property type="entry name" value="PAS domain"/>
    <property type="match status" value="1"/>
</dbReference>
<dbReference type="InterPro" id="IPR004090">
    <property type="entry name" value="Chemotax_Me-accpt_rcpt"/>
</dbReference>
<feature type="domain" description="Methyl-accepting transducer" evidence="11">
    <location>
        <begin position="381"/>
        <end position="631"/>
    </location>
</feature>
<dbReference type="PANTHER" id="PTHR32089">
    <property type="entry name" value="METHYL-ACCEPTING CHEMOTAXIS PROTEIN MCPB"/>
    <property type="match status" value="1"/>
</dbReference>
<dbReference type="CDD" id="cd12912">
    <property type="entry name" value="PDC2_MCP_like"/>
    <property type="match status" value="1"/>
</dbReference>
<sequence>MSKNLFSTINKSFKLKLMFILLFISLVPLVASSTILLMQSNSALSTTSEDAFEEATNLNAKYINDWISQKIESMQAVVKEHPEFLNNDPKQVIPVLKILAQSDSDVQVYSYVDVKGYVYETSDQSYDGSNFQNVKNAMSTKKVAVSDILKAVNEDLDIIIIDVPLVNDKGEFRGIVQSMLDVSKISKVVKDIKVAKTGKGYLVSSSGVILIHPDVAKIGKNINEIENKDTVELLNKNVLANKNGIFTYQEDGGQSIVASYKEIERTGWRLVLDAPSQEMNEQAMKSMKIAIIIIVISLISVAIIAIFLSRVVVRPILKLIENSKNMANGDFTTKIEVKGKDEIAELSIAYNSMIDNLRNLIQQVVIATNTVDSKACEMNNMAIQSGKVSSEILVTVDSFAHGVNDQAESVQNGSSMVTGITKDMQEITTNVENSVDMIKGVNVAVDEGFTAIVNQLSLMEESKKTTENVGMAINMLAEKSAKISDIVDVISGIANQTNLLALNAAIEAARAGEHGKGFAVVADEVRKLAEQSANSSDEIIALIKEIQERTSQSVDEVNLVKDVVFKQEVAVNDTKKYFDQIRDSVRNIVIQINNAATSANEVNKKSHEITKVMENIASVAEENAAATEEFLAVTQNQAHGIQKVRADSDDVVYEAKNLLEAIKNFKI</sequence>
<dbReference type="Pfam" id="PF00015">
    <property type="entry name" value="MCPsignal"/>
    <property type="match status" value="1"/>
</dbReference>
<dbReference type="RefSeq" id="WP_264988069.1">
    <property type="nucleotide sequence ID" value="NZ_BRZA01000002.1"/>
</dbReference>
<comment type="caution">
    <text evidence="13">The sequence shown here is derived from an EMBL/GenBank/DDBJ whole genome shotgun (WGS) entry which is preliminary data.</text>
</comment>
<dbReference type="Proteomes" id="UP001065593">
    <property type="component" value="Unassembled WGS sequence"/>
</dbReference>
<keyword evidence="7 9" id="KW-0807">Transducer</keyword>
<comment type="subcellular location">
    <subcellularLocation>
        <location evidence="1">Cell membrane</location>
        <topology evidence="1">Multi-pass membrane protein</topology>
    </subcellularLocation>
</comment>
<evidence type="ECO:0000256" key="3">
    <source>
        <dbReference type="ARBA" id="ARBA00022500"/>
    </source>
</evidence>
<keyword evidence="5 10" id="KW-1133">Transmembrane helix</keyword>